<protein>
    <recommendedName>
        <fullName evidence="1">Transcription regulator PadR N-terminal domain-containing protein</fullName>
    </recommendedName>
</protein>
<evidence type="ECO:0000313" key="2">
    <source>
        <dbReference type="EMBL" id="GAG59318.1"/>
    </source>
</evidence>
<dbReference type="Gene3D" id="1.10.10.10">
    <property type="entry name" value="Winged helix-like DNA-binding domain superfamily/Winged helix DNA-binding domain"/>
    <property type="match status" value="1"/>
</dbReference>
<evidence type="ECO:0000259" key="1">
    <source>
        <dbReference type="Pfam" id="PF03551"/>
    </source>
</evidence>
<reference evidence="2" key="1">
    <citation type="journal article" date="2014" name="Front. Microbiol.">
        <title>High frequency of phylogenetically diverse reductive dehalogenase-homologous genes in deep subseafloor sedimentary metagenomes.</title>
        <authorList>
            <person name="Kawai M."/>
            <person name="Futagami T."/>
            <person name="Toyoda A."/>
            <person name="Takaki Y."/>
            <person name="Nishi S."/>
            <person name="Hori S."/>
            <person name="Arai W."/>
            <person name="Tsubouchi T."/>
            <person name="Morono Y."/>
            <person name="Uchiyama I."/>
            <person name="Ito T."/>
            <person name="Fujiyama A."/>
            <person name="Inagaki F."/>
            <person name="Takami H."/>
        </authorList>
    </citation>
    <scope>NUCLEOTIDE SEQUENCE</scope>
    <source>
        <strain evidence="2">Expedition CK06-06</strain>
    </source>
</reference>
<gene>
    <name evidence="2" type="ORF">S01H4_17133</name>
</gene>
<dbReference type="Pfam" id="PF03551">
    <property type="entry name" value="PadR"/>
    <property type="match status" value="1"/>
</dbReference>
<dbReference type="InterPro" id="IPR036390">
    <property type="entry name" value="WH_DNA-bd_sf"/>
</dbReference>
<name>X0ZG57_9ZZZZ</name>
<dbReference type="PANTHER" id="PTHR33169:SF14">
    <property type="entry name" value="TRANSCRIPTIONAL REGULATOR RV3488"/>
    <property type="match status" value="1"/>
</dbReference>
<dbReference type="InterPro" id="IPR036388">
    <property type="entry name" value="WH-like_DNA-bd_sf"/>
</dbReference>
<sequence length="115" mass="13254">MSTKSLTGASITAVILSILQNGDSYGYDIISQVRERSGSQIEWKAGSLYPVMHRMQTNGWIEDYWLEPEGERRRRYYRITEKGRTALAQERQKWMMFHNILVGLWGDTGPVPEAS</sequence>
<dbReference type="AlphaFoldDB" id="X0ZG57"/>
<comment type="caution">
    <text evidence="2">The sequence shown here is derived from an EMBL/GenBank/DDBJ whole genome shotgun (WGS) entry which is preliminary data.</text>
</comment>
<proteinExistence type="predicted"/>
<dbReference type="EMBL" id="BART01007532">
    <property type="protein sequence ID" value="GAG59318.1"/>
    <property type="molecule type" value="Genomic_DNA"/>
</dbReference>
<dbReference type="InterPro" id="IPR005149">
    <property type="entry name" value="Tscrpt_reg_PadR_N"/>
</dbReference>
<accession>X0ZG57</accession>
<dbReference type="PANTHER" id="PTHR33169">
    <property type="entry name" value="PADR-FAMILY TRANSCRIPTIONAL REGULATOR"/>
    <property type="match status" value="1"/>
</dbReference>
<dbReference type="SUPFAM" id="SSF46785">
    <property type="entry name" value="Winged helix' DNA-binding domain"/>
    <property type="match status" value="1"/>
</dbReference>
<feature type="domain" description="Transcription regulator PadR N-terminal" evidence="1">
    <location>
        <begin position="15"/>
        <end position="88"/>
    </location>
</feature>
<organism evidence="2">
    <name type="scientific">marine sediment metagenome</name>
    <dbReference type="NCBI Taxonomy" id="412755"/>
    <lineage>
        <taxon>unclassified sequences</taxon>
        <taxon>metagenomes</taxon>
        <taxon>ecological metagenomes</taxon>
    </lineage>
</organism>
<dbReference type="InterPro" id="IPR052509">
    <property type="entry name" value="Metal_resp_DNA-bind_regulator"/>
</dbReference>